<dbReference type="EMBL" id="UYRT01005158">
    <property type="protein sequence ID" value="VDK38089.1"/>
    <property type="molecule type" value="Genomic_DNA"/>
</dbReference>
<name>A0A183D341_9BILA</name>
<evidence type="ECO:0000313" key="1">
    <source>
        <dbReference type="EMBL" id="VDK38089.1"/>
    </source>
</evidence>
<reference evidence="3" key="1">
    <citation type="submission" date="2016-06" db="UniProtKB">
        <authorList>
            <consortium name="WormBaseParasite"/>
        </authorList>
    </citation>
    <scope>IDENTIFICATION</scope>
</reference>
<reference evidence="1 2" key="2">
    <citation type="submission" date="2018-11" db="EMBL/GenBank/DDBJ databases">
        <authorList>
            <consortium name="Pathogen Informatics"/>
        </authorList>
    </citation>
    <scope>NUCLEOTIDE SEQUENCE [LARGE SCALE GENOMIC DNA]</scope>
</reference>
<dbReference type="AlphaFoldDB" id="A0A183D341"/>
<dbReference type="Proteomes" id="UP000271098">
    <property type="component" value="Unassembled WGS sequence"/>
</dbReference>
<protein>
    <submittedName>
        <fullName evidence="3">Transposase</fullName>
    </submittedName>
</protein>
<accession>A0A183D341</accession>
<organism evidence="3">
    <name type="scientific">Gongylonema pulchrum</name>
    <dbReference type="NCBI Taxonomy" id="637853"/>
    <lineage>
        <taxon>Eukaryota</taxon>
        <taxon>Metazoa</taxon>
        <taxon>Ecdysozoa</taxon>
        <taxon>Nematoda</taxon>
        <taxon>Chromadorea</taxon>
        <taxon>Rhabditida</taxon>
        <taxon>Spirurina</taxon>
        <taxon>Spiruromorpha</taxon>
        <taxon>Spiruroidea</taxon>
        <taxon>Gongylonematidae</taxon>
        <taxon>Gongylonema</taxon>
    </lineage>
</organism>
<evidence type="ECO:0000313" key="3">
    <source>
        <dbReference type="WBParaSite" id="GPUH_0000313701-mRNA-1"/>
    </source>
</evidence>
<sequence>MILFRVVAQWFETLLEKLFDKLEACWQFNSLNVKSAAKQNEPRKPFRHKIEIADRRFFMFTLESVKALTKQIPSVAAFTVSSDNLTWILNEWQKKSYASDPFHIPPAGFLLIDNLQKVVVDNGAVRSPCASPSHLKALWKESWSQQPVVSSWKTPKSYIHARRMEKKLKDFRRLTKELRSLGRKQRQELRLCVATKKRIENARKHGADVSQPIYQQLEQHLQTLIERFYHTGQRIRGLKTSVQYELRPALEALDQEYAAQSRACQNGPNIPRARVVDSMIWDSLKGQIADCAQDLQAVDRIRWMMELILQTR</sequence>
<evidence type="ECO:0000313" key="2">
    <source>
        <dbReference type="Proteomes" id="UP000271098"/>
    </source>
</evidence>
<gene>
    <name evidence="1" type="ORF">GPUH_LOCUS3132</name>
</gene>
<dbReference type="OrthoDB" id="10341985at2759"/>
<keyword evidence="2" id="KW-1185">Reference proteome</keyword>
<dbReference type="WBParaSite" id="GPUH_0000313701-mRNA-1">
    <property type="protein sequence ID" value="GPUH_0000313701-mRNA-1"/>
    <property type="gene ID" value="GPUH_0000313701"/>
</dbReference>
<proteinExistence type="predicted"/>